<keyword evidence="2" id="KW-1185">Reference proteome</keyword>
<dbReference type="RefSeq" id="WP_076373555.1">
    <property type="nucleotide sequence ID" value="NZ_FTMG01000005.1"/>
</dbReference>
<name>A0ABR6PJ24_9SPHI</name>
<dbReference type="Proteomes" id="UP000541583">
    <property type="component" value="Unassembled WGS sequence"/>
</dbReference>
<sequence>MNKKSETQISLVDSIKQTGFILEHQVATMLEEKGWAVIHTRYYLDDVISQQREIDMVAYKVQIKDDFRLVTALIISCKKSDLYDWIFLTRKAPAMNYNLNLFPVTFSSNIDEFNYEVKLVNWNEELKTQSDSLPQLIRKLNQYDETIFAFKEFKTDSLKGRSDSSIFDSISSLIKAQSYEIKSLKNRRKTTEKYIYNFNLLSISDVIFKKVLFDKENITETTIDRINYINRFLINNEEQYSRIDFITFKKLKNAIDDYDSLHQLNLQFWDTLENRFYDNVWDVSRINDIIEKNGNKFLSQVKSKIYESKLINDSDFKSLEFDKKENNLIIDCYCSSKSNEYLNTKPHIQSFTKSWLKKIFRYEGSFTYEDIFPF</sequence>
<evidence type="ECO:0008006" key="3">
    <source>
        <dbReference type="Google" id="ProtNLM"/>
    </source>
</evidence>
<gene>
    <name evidence="1" type="ORF">HDF23_002526</name>
</gene>
<comment type="caution">
    <text evidence="1">The sequence shown here is derived from an EMBL/GenBank/DDBJ whole genome shotgun (WGS) entry which is preliminary data.</text>
</comment>
<evidence type="ECO:0000313" key="1">
    <source>
        <dbReference type="EMBL" id="MBB6109777.1"/>
    </source>
</evidence>
<accession>A0ABR6PJ24</accession>
<evidence type="ECO:0000313" key="2">
    <source>
        <dbReference type="Proteomes" id="UP000541583"/>
    </source>
</evidence>
<dbReference type="EMBL" id="JACHCB010000005">
    <property type="protein sequence ID" value="MBB6109777.1"/>
    <property type="molecule type" value="Genomic_DNA"/>
</dbReference>
<proteinExistence type="predicted"/>
<organism evidence="1 2">
    <name type="scientific">Mucilaginibacter lappiensis</name>
    <dbReference type="NCBI Taxonomy" id="354630"/>
    <lineage>
        <taxon>Bacteria</taxon>
        <taxon>Pseudomonadati</taxon>
        <taxon>Bacteroidota</taxon>
        <taxon>Sphingobacteriia</taxon>
        <taxon>Sphingobacteriales</taxon>
        <taxon>Sphingobacteriaceae</taxon>
        <taxon>Mucilaginibacter</taxon>
    </lineage>
</organism>
<reference evidence="1 2" key="1">
    <citation type="submission" date="2020-08" db="EMBL/GenBank/DDBJ databases">
        <title>Genomic Encyclopedia of Type Strains, Phase IV (KMG-V): Genome sequencing to study the core and pangenomes of soil and plant-associated prokaryotes.</title>
        <authorList>
            <person name="Whitman W."/>
        </authorList>
    </citation>
    <scope>NUCLEOTIDE SEQUENCE [LARGE SCALE GENOMIC DNA]</scope>
    <source>
        <strain evidence="1 2">ANJLi2</strain>
    </source>
</reference>
<protein>
    <recommendedName>
        <fullName evidence="3">DUF4365 domain-containing protein</fullName>
    </recommendedName>
</protein>